<reference evidence="6 7" key="1">
    <citation type="submission" date="2018-12" db="EMBL/GenBank/DDBJ databases">
        <title>Venturia inaequalis Genome Resource.</title>
        <authorList>
            <person name="Lichtner F.J."/>
        </authorList>
    </citation>
    <scope>NUCLEOTIDE SEQUENCE [LARGE SCALE GENOMIC DNA]</scope>
    <source>
        <strain evidence="6 7">120213</strain>
    </source>
</reference>
<dbReference type="GO" id="GO:0022857">
    <property type="term" value="F:transmembrane transporter activity"/>
    <property type="evidence" value="ECO:0007669"/>
    <property type="project" value="InterPro"/>
</dbReference>
<keyword evidence="2 5" id="KW-0812">Transmembrane</keyword>
<feature type="transmembrane region" description="Helical" evidence="5">
    <location>
        <begin position="20"/>
        <end position="44"/>
    </location>
</feature>
<name>A0A8H3UGI8_VENIN</name>
<dbReference type="PANTHER" id="PTHR23501">
    <property type="entry name" value="MAJOR FACILITATOR SUPERFAMILY"/>
    <property type="match status" value="1"/>
</dbReference>
<keyword evidence="4 5" id="KW-0472">Membrane</keyword>
<evidence type="ECO:0000313" key="7">
    <source>
        <dbReference type="Proteomes" id="UP000447873"/>
    </source>
</evidence>
<protein>
    <submittedName>
        <fullName evidence="6">Uncharacterized protein</fullName>
    </submittedName>
</protein>
<comment type="caution">
    <text evidence="6">The sequence shown here is derived from an EMBL/GenBank/DDBJ whole genome shotgun (WGS) entry which is preliminary data.</text>
</comment>
<feature type="transmembrane region" description="Helical" evidence="5">
    <location>
        <begin position="82"/>
        <end position="104"/>
    </location>
</feature>
<comment type="subcellular location">
    <subcellularLocation>
        <location evidence="1">Membrane</location>
        <topology evidence="1">Multi-pass membrane protein</topology>
    </subcellularLocation>
</comment>
<dbReference type="PANTHER" id="PTHR23501:SF59">
    <property type="entry name" value="MAJOR FACILITATOR SUPERFAMILY (MFS) PROFILE DOMAIN-CONTAINING PROTEIN-RELATED"/>
    <property type="match status" value="1"/>
</dbReference>
<keyword evidence="3 5" id="KW-1133">Transmembrane helix</keyword>
<evidence type="ECO:0000256" key="3">
    <source>
        <dbReference type="ARBA" id="ARBA00022989"/>
    </source>
</evidence>
<evidence type="ECO:0000313" key="6">
    <source>
        <dbReference type="EMBL" id="KAE9968991.1"/>
    </source>
</evidence>
<feature type="transmembrane region" description="Helical" evidence="5">
    <location>
        <begin position="56"/>
        <end position="75"/>
    </location>
</feature>
<evidence type="ECO:0000256" key="1">
    <source>
        <dbReference type="ARBA" id="ARBA00004141"/>
    </source>
</evidence>
<dbReference type="SUPFAM" id="SSF103473">
    <property type="entry name" value="MFS general substrate transporter"/>
    <property type="match status" value="1"/>
</dbReference>
<accession>A0A8H3UGI8</accession>
<gene>
    <name evidence="6" type="ORF">EG328_007145</name>
</gene>
<dbReference type="Gene3D" id="1.20.1250.20">
    <property type="entry name" value="MFS general substrate transporter like domains"/>
    <property type="match status" value="1"/>
</dbReference>
<dbReference type="Pfam" id="PF07690">
    <property type="entry name" value="MFS_1"/>
    <property type="match status" value="1"/>
</dbReference>
<evidence type="ECO:0000256" key="2">
    <source>
        <dbReference type="ARBA" id="ARBA00022692"/>
    </source>
</evidence>
<organism evidence="6 7">
    <name type="scientific">Venturia inaequalis</name>
    <name type="common">Apple scab fungus</name>
    <dbReference type="NCBI Taxonomy" id="5025"/>
    <lineage>
        <taxon>Eukaryota</taxon>
        <taxon>Fungi</taxon>
        <taxon>Dikarya</taxon>
        <taxon>Ascomycota</taxon>
        <taxon>Pezizomycotina</taxon>
        <taxon>Dothideomycetes</taxon>
        <taxon>Pleosporomycetidae</taxon>
        <taxon>Venturiales</taxon>
        <taxon>Venturiaceae</taxon>
        <taxon>Venturia</taxon>
    </lineage>
</organism>
<dbReference type="InterPro" id="IPR011701">
    <property type="entry name" value="MFS"/>
</dbReference>
<dbReference type="Proteomes" id="UP000447873">
    <property type="component" value="Unassembled WGS sequence"/>
</dbReference>
<feature type="transmembrane region" description="Helical" evidence="5">
    <location>
        <begin position="124"/>
        <end position="145"/>
    </location>
</feature>
<dbReference type="InterPro" id="IPR036259">
    <property type="entry name" value="MFS_trans_sf"/>
</dbReference>
<evidence type="ECO:0000256" key="4">
    <source>
        <dbReference type="ARBA" id="ARBA00023136"/>
    </source>
</evidence>
<proteinExistence type="predicted"/>
<dbReference type="GO" id="GO:0005886">
    <property type="term" value="C:plasma membrane"/>
    <property type="evidence" value="ECO:0007669"/>
    <property type="project" value="TreeGrafter"/>
</dbReference>
<evidence type="ECO:0000256" key="5">
    <source>
        <dbReference type="SAM" id="Phobius"/>
    </source>
</evidence>
<dbReference type="AlphaFoldDB" id="A0A8H3UGI8"/>
<sequence length="190" mass="20349">MYQLYGEMYYISLYLQGVKLLSPVQTGATLLAISIGLMPTSSGFGRLITKSGNYRWALWLGCLWNILSIGLLMMLGPHSSKALCIALLVLVGLGQGILFSSLQFSAQAAVEQHNQGRSAAMYTFMRSIGMALGVALGGAVFQNVLQERTRSLGLDPGLARDITAYIFAARSKGPSALGELLVESLVNSNP</sequence>
<dbReference type="EMBL" id="WNWS01000383">
    <property type="protein sequence ID" value="KAE9968991.1"/>
    <property type="molecule type" value="Genomic_DNA"/>
</dbReference>